<feature type="transmembrane region" description="Helical" evidence="6">
    <location>
        <begin position="26"/>
        <end position="47"/>
    </location>
</feature>
<keyword evidence="3 6" id="KW-0812">Transmembrane</keyword>
<feature type="transmembrane region" description="Helical" evidence="6">
    <location>
        <begin position="141"/>
        <end position="162"/>
    </location>
</feature>
<evidence type="ECO:0000256" key="3">
    <source>
        <dbReference type="ARBA" id="ARBA00022692"/>
    </source>
</evidence>
<reference evidence="7 8" key="1">
    <citation type="submission" date="2009-01" db="EMBL/GenBank/DDBJ databases">
        <authorList>
            <person name="Qin X."/>
            <person name="Bachman B."/>
            <person name="Battles P."/>
            <person name="Bell A."/>
            <person name="Bess C."/>
            <person name="Bickham C."/>
            <person name="Chaboub L."/>
            <person name="Chen D."/>
            <person name="Coyle M."/>
            <person name="Deiros D.R."/>
            <person name="Dinh H."/>
            <person name="Forbes L."/>
            <person name="Fowler G."/>
            <person name="Francisco L."/>
            <person name="Fu Q."/>
            <person name="Gubbala S."/>
            <person name="Hale W."/>
            <person name="Han Y."/>
            <person name="Hemphill L."/>
            <person name="Highlander S.K."/>
            <person name="Hirani K."/>
            <person name="Hogues M."/>
            <person name="Jackson L."/>
            <person name="Jakkamsetti A."/>
            <person name="Javaid M."/>
            <person name="Jiang H."/>
            <person name="Korchina V."/>
            <person name="Kovar C."/>
            <person name="Lara F."/>
            <person name="Lee S."/>
            <person name="Mata R."/>
            <person name="Mathew T."/>
            <person name="Moen C."/>
            <person name="Morales K."/>
            <person name="Munidasa M."/>
            <person name="Nazareth L."/>
            <person name="Ngo R."/>
            <person name="Nguyen L."/>
            <person name="Okwuonu G."/>
            <person name="Ongeri F."/>
            <person name="Patil S."/>
            <person name="Petrosino J."/>
            <person name="Pham C."/>
            <person name="Pham P."/>
            <person name="Pu L.-L."/>
            <person name="Puazo M."/>
            <person name="Raj R."/>
            <person name="Reid J."/>
            <person name="Rouhana J."/>
            <person name="Saada N."/>
            <person name="Shang Y."/>
            <person name="Simmons D."/>
            <person name="Thornton R."/>
            <person name="Warren J."/>
            <person name="Weissenberger G."/>
            <person name="Zhang J."/>
            <person name="Zhang L."/>
            <person name="Zhou C."/>
            <person name="Zhu D."/>
            <person name="Muzny D."/>
            <person name="Worley K."/>
            <person name="Gibbs R."/>
        </authorList>
    </citation>
    <scope>NUCLEOTIDE SEQUENCE [LARGE SCALE GENOMIC DNA]</scope>
    <source>
        <strain evidence="7 8">DSM 15434</strain>
    </source>
</reference>
<keyword evidence="5 6" id="KW-0472">Membrane</keyword>
<feature type="transmembrane region" description="Helical" evidence="6">
    <location>
        <begin position="54"/>
        <end position="75"/>
    </location>
</feature>
<dbReference type="eggNOG" id="COG0730">
    <property type="taxonomic scope" value="Bacteria"/>
</dbReference>
<dbReference type="STRING" id="103621.GCA_001067145_00670"/>
<protein>
    <recommendedName>
        <fullName evidence="6">Probable membrane transporter protein</fullName>
    </recommendedName>
</protein>
<comment type="subcellular location">
    <subcellularLocation>
        <location evidence="6">Cell membrane</location>
        <topology evidence="6">Multi-pass membrane protein</topology>
    </subcellularLocation>
    <subcellularLocation>
        <location evidence="1">Membrane</location>
        <topology evidence="1">Multi-pass membrane protein</topology>
    </subcellularLocation>
</comment>
<dbReference type="HOGENOM" id="CLU_045498_5_1_11"/>
<accession>C0W3N8</accession>
<evidence type="ECO:0000256" key="2">
    <source>
        <dbReference type="ARBA" id="ARBA00009142"/>
    </source>
</evidence>
<feature type="transmembrane region" description="Helical" evidence="6">
    <location>
        <begin position="109"/>
        <end position="129"/>
    </location>
</feature>
<sequence>MRCALTGPGWLPGVVATLATGLVAGFLSGLFGVGGGLVIVPALMAVLGMDQRRAAATSLAAIVVTAAVGSASYAARGEISVVGAGVLVAGSLLGAQLGTWLLRRLPERVLPWTLIGFVALVIITQQLRVPVRQAALELDPARVVALVGVGVVAGVLSGLVGVGGGSVIVPGLELVVGVGDLLARGTSLLVMIPTGIAGTVSNARHHMVDLRTSLLVGVAAVAAAPLGVSSAAALSPAAGNVAFSLFLLAVVVHTLVRSRRCVRASQQG</sequence>
<evidence type="ECO:0000256" key="1">
    <source>
        <dbReference type="ARBA" id="ARBA00004141"/>
    </source>
</evidence>
<dbReference type="AlphaFoldDB" id="C0W3N8"/>
<keyword evidence="6" id="KW-1003">Cell membrane</keyword>
<feature type="transmembrane region" description="Helical" evidence="6">
    <location>
        <begin position="81"/>
        <end position="102"/>
    </location>
</feature>
<evidence type="ECO:0000313" key="7">
    <source>
        <dbReference type="EMBL" id="EEH66650.1"/>
    </source>
</evidence>
<dbReference type="Pfam" id="PF01925">
    <property type="entry name" value="TauE"/>
    <property type="match status" value="2"/>
</dbReference>
<name>C0W3N8_9ACTO</name>
<dbReference type="RefSeq" id="WP_006549786.1">
    <property type="nucleotide sequence ID" value="NZ_DS999576.1"/>
</dbReference>
<dbReference type="InterPro" id="IPR051598">
    <property type="entry name" value="TSUP/Inactive_protease-like"/>
</dbReference>
<evidence type="ECO:0000313" key="8">
    <source>
        <dbReference type="Proteomes" id="UP000004778"/>
    </source>
</evidence>
<dbReference type="Proteomes" id="UP000004778">
    <property type="component" value="Unassembled WGS sequence"/>
</dbReference>
<comment type="similarity">
    <text evidence="2 6">Belongs to the 4-toluene sulfonate uptake permease (TSUP) (TC 2.A.102) family.</text>
</comment>
<evidence type="ECO:0000256" key="4">
    <source>
        <dbReference type="ARBA" id="ARBA00022989"/>
    </source>
</evidence>
<dbReference type="InterPro" id="IPR002781">
    <property type="entry name" value="TM_pro_TauE-like"/>
</dbReference>
<feature type="transmembrane region" description="Helical" evidence="6">
    <location>
        <begin position="214"/>
        <end position="232"/>
    </location>
</feature>
<evidence type="ECO:0000256" key="5">
    <source>
        <dbReference type="ARBA" id="ARBA00023136"/>
    </source>
</evidence>
<feature type="transmembrane region" description="Helical" evidence="6">
    <location>
        <begin position="238"/>
        <end position="256"/>
    </location>
</feature>
<dbReference type="EMBL" id="ACFH01000026">
    <property type="protein sequence ID" value="EEH66650.1"/>
    <property type="molecule type" value="Genomic_DNA"/>
</dbReference>
<organism evidence="7 8">
    <name type="scientific">Actinomyces urogenitalis DSM 15434</name>
    <dbReference type="NCBI Taxonomy" id="525246"/>
    <lineage>
        <taxon>Bacteria</taxon>
        <taxon>Bacillati</taxon>
        <taxon>Actinomycetota</taxon>
        <taxon>Actinomycetes</taxon>
        <taxon>Actinomycetales</taxon>
        <taxon>Actinomycetaceae</taxon>
        <taxon>Actinomyces</taxon>
    </lineage>
</organism>
<keyword evidence="8" id="KW-1185">Reference proteome</keyword>
<evidence type="ECO:0000256" key="6">
    <source>
        <dbReference type="RuleBase" id="RU363041"/>
    </source>
</evidence>
<keyword evidence="4 6" id="KW-1133">Transmembrane helix</keyword>
<comment type="caution">
    <text evidence="7">The sequence shown here is derived from an EMBL/GenBank/DDBJ whole genome shotgun (WGS) entry which is preliminary data.</text>
</comment>
<dbReference type="GeneID" id="81707455"/>
<proteinExistence type="inferred from homology"/>
<dbReference type="PANTHER" id="PTHR43701">
    <property type="entry name" value="MEMBRANE TRANSPORTER PROTEIN MJ0441-RELATED"/>
    <property type="match status" value="1"/>
</dbReference>
<dbReference type="PANTHER" id="PTHR43701:SF2">
    <property type="entry name" value="MEMBRANE TRANSPORTER PROTEIN YJNA-RELATED"/>
    <property type="match status" value="1"/>
</dbReference>
<dbReference type="GO" id="GO:0005886">
    <property type="term" value="C:plasma membrane"/>
    <property type="evidence" value="ECO:0007669"/>
    <property type="project" value="UniProtKB-SubCell"/>
</dbReference>
<gene>
    <name evidence="7" type="ORF">HMPREF0058_0482</name>
</gene>